<dbReference type="GO" id="GO:0004721">
    <property type="term" value="F:phosphoprotein phosphatase activity"/>
    <property type="evidence" value="ECO:0007669"/>
    <property type="project" value="InterPro"/>
</dbReference>
<evidence type="ECO:0000313" key="3">
    <source>
        <dbReference type="Proteomes" id="UP000052167"/>
    </source>
</evidence>
<dbReference type="PROSITE" id="PS00383">
    <property type="entry name" value="TYR_PHOSPHATASE_1"/>
    <property type="match status" value="1"/>
</dbReference>
<dbReference type="RefSeq" id="WP_029619089.1">
    <property type="nucleotide sequence ID" value="NZ_CAJXID010000045.1"/>
</dbReference>
<accession>A0A922T719</accession>
<keyword evidence="3" id="KW-1185">Reference proteome</keyword>
<organism evidence="2 3">
    <name type="scientific">Pseudorhizobium pelagicum</name>
    <dbReference type="NCBI Taxonomy" id="1509405"/>
    <lineage>
        <taxon>Bacteria</taxon>
        <taxon>Pseudomonadati</taxon>
        <taxon>Pseudomonadota</taxon>
        <taxon>Alphaproteobacteria</taxon>
        <taxon>Hyphomicrobiales</taxon>
        <taxon>Rhizobiaceae</taxon>
        <taxon>Rhizobium/Agrobacterium group</taxon>
        <taxon>Pseudorhizobium</taxon>
    </lineage>
</organism>
<dbReference type="AlphaFoldDB" id="A0A922T719"/>
<dbReference type="PANTHER" id="PTHR31126">
    <property type="entry name" value="TYROSINE-PROTEIN PHOSPHATASE"/>
    <property type="match status" value="1"/>
</dbReference>
<comment type="similarity">
    <text evidence="1">Belongs to the protein-tyrosine phosphatase family.</text>
</comment>
<dbReference type="InterPro" id="IPR026893">
    <property type="entry name" value="Tyr/Ser_Pase_IphP-type"/>
</dbReference>
<evidence type="ECO:0000256" key="1">
    <source>
        <dbReference type="ARBA" id="ARBA00009580"/>
    </source>
</evidence>
<evidence type="ECO:0000313" key="2">
    <source>
        <dbReference type="EMBL" id="KEQ03864.1"/>
    </source>
</evidence>
<gene>
    <name evidence="2" type="ORF">GV68_14465</name>
</gene>
<sequence>MRLVLASALLVGSYVGLLHLTGNFHEVIAGELYRSAQPTPAALEGYIQSYGIRTVVNLRGESESDWYKDETAVAQRLGVNHLNFRMSAGRQLTAEESFQLIALLRDAPKPLLIHCQGGADRTGLASVIYLQQIANVDEETAEWQLSLLYGHIGLPFVSYAYPMDESWELFEKVLGLPS</sequence>
<dbReference type="Proteomes" id="UP000052167">
    <property type="component" value="Unassembled WGS sequence"/>
</dbReference>
<dbReference type="Gene3D" id="3.90.190.10">
    <property type="entry name" value="Protein tyrosine phosphatase superfamily"/>
    <property type="match status" value="1"/>
</dbReference>
<proteinExistence type="inferred from homology"/>
<protein>
    <submittedName>
        <fullName evidence="2">Protein tyrosine phosphatase</fullName>
    </submittedName>
</protein>
<dbReference type="InterPro" id="IPR016130">
    <property type="entry name" value="Tyr_Pase_AS"/>
</dbReference>
<dbReference type="CDD" id="cd14529">
    <property type="entry name" value="TpbA-like"/>
    <property type="match status" value="1"/>
</dbReference>
<dbReference type="PANTHER" id="PTHR31126:SF72">
    <property type="entry name" value="DUAL SPECIFICITY PROTEIN PHOSPHATASE TPBA"/>
    <property type="match status" value="1"/>
</dbReference>
<dbReference type="Pfam" id="PF13350">
    <property type="entry name" value="Y_phosphatase3"/>
    <property type="match status" value="1"/>
</dbReference>
<name>A0A922T719_9HYPH</name>
<dbReference type="InterPro" id="IPR029021">
    <property type="entry name" value="Prot-tyrosine_phosphatase-like"/>
</dbReference>
<comment type="caution">
    <text evidence="2">The sequence shown here is derived from an EMBL/GenBank/DDBJ whole genome shotgun (WGS) entry which is preliminary data.</text>
</comment>
<reference evidence="2 3" key="1">
    <citation type="submission" date="2014-06" db="EMBL/GenBank/DDBJ databases">
        <title>Rhizobium pelagicum/R2-400B4.</title>
        <authorList>
            <person name="Kimes N.E."/>
            <person name="Lopez-Perez M."/>
        </authorList>
    </citation>
    <scope>NUCLEOTIDE SEQUENCE [LARGE SCALE GENOMIC DNA]</scope>
    <source>
        <strain evidence="2 3">R2-400B4</strain>
    </source>
</reference>
<dbReference type="EMBL" id="JOKJ01000029">
    <property type="protein sequence ID" value="KEQ03864.1"/>
    <property type="molecule type" value="Genomic_DNA"/>
</dbReference>
<dbReference type="SUPFAM" id="SSF52799">
    <property type="entry name" value="(Phosphotyrosine protein) phosphatases II"/>
    <property type="match status" value="1"/>
</dbReference>